<evidence type="ECO:0000313" key="2">
    <source>
        <dbReference type="EMBL" id="KAJ1954564.1"/>
    </source>
</evidence>
<accession>A0A9W8AI59</accession>
<feature type="compositionally biased region" description="Low complexity" evidence="1">
    <location>
        <begin position="179"/>
        <end position="189"/>
    </location>
</feature>
<sequence length="586" mass="63916">MATISSSQTHESSDSGRPISPSPTSPPYHLTEADYTGETVDGGTFRLDCIFKITIVVGETQVALLRGSGLGELKACQIWSVLSTSTDQEPESPSPTQTSSVGTKARARSTTSAASVKPVIGIVRGPSRLQRPSPSVSSFRPLQVTSPTLRKATPSIFETIAPQSVYQCDQPAPKERGITPAPATPSSTTGAKRAPQTPGTARKGTATPSTTLYKRSCQCWEQKRRRPIPDAFLSSRTSANPSKCTQPGCGGEMILERDLASPLSEGAGDQPHFSLAAESPPHDSGPVSEKTAYFTMDDTNDMLCFYGVQPGKYRLRVQAVLRSVRLDCLPSETGGAAPAGPVEGIMMPFIPRSQKNNLTVHLRHLQHTTTGELEPWITKEYLSKSVSTSGPSQSSWDAYAATTTVRFTFATTHELGIGWGPANIPAEQMTWYKQHLPTAVENSLASLMDTPENRDPPQMSTWTDPGIRHRSVYSSDPEALANLLREKIVITPERWEYRVEQSALFTLDPHRWQCTTTLTLSVEPANVNTNVDPWRGGQFAEFTFTLLTDAPQTVQLTQAEYEHDIVHWQVIYPDEPDLAASYPSTP</sequence>
<reference evidence="2" key="1">
    <citation type="submission" date="2022-07" db="EMBL/GenBank/DDBJ databases">
        <title>Phylogenomic reconstructions and comparative analyses of Kickxellomycotina fungi.</title>
        <authorList>
            <person name="Reynolds N.K."/>
            <person name="Stajich J.E."/>
            <person name="Barry K."/>
            <person name="Grigoriev I.V."/>
            <person name="Crous P."/>
            <person name="Smith M.E."/>
        </authorList>
    </citation>
    <scope>NUCLEOTIDE SEQUENCE</scope>
    <source>
        <strain evidence="2">RSA 1196</strain>
    </source>
</reference>
<feature type="compositionally biased region" description="Polar residues" evidence="1">
    <location>
        <begin position="130"/>
        <end position="141"/>
    </location>
</feature>
<comment type="caution">
    <text evidence="2">The sequence shown here is derived from an EMBL/GenBank/DDBJ whole genome shotgun (WGS) entry which is preliminary data.</text>
</comment>
<proteinExistence type="predicted"/>
<feature type="region of interest" description="Disordered" evidence="1">
    <location>
        <begin position="1"/>
        <end position="35"/>
    </location>
</feature>
<dbReference type="EMBL" id="JANBPY010002543">
    <property type="protein sequence ID" value="KAJ1954564.1"/>
    <property type="molecule type" value="Genomic_DNA"/>
</dbReference>
<protein>
    <submittedName>
        <fullName evidence="2">Uncharacterized protein</fullName>
    </submittedName>
</protein>
<name>A0A9W8AI59_9FUNG</name>
<organism evidence="2 3">
    <name type="scientific">Dispira parvispora</name>
    <dbReference type="NCBI Taxonomy" id="1520584"/>
    <lineage>
        <taxon>Eukaryota</taxon>
        <taxon>Fungi</taxon>
        <taxon>Fungi incertae sedis</taxon>
        <taxon>Zoopagomycota</taxon>
        <taxon>Kickxellomycotina</taxon>
        <taxon>Dimargaritomycetes</taxon>
        <taxon>Dimargaritales</taxon>
        <taxon>Dimargaritaceae</taxon>
        <taxon>Dispira</taxon>
    </lineage>
</organism>
<keyword evidence="3" id="KW-1185">Reference proteome</keyword>
<gene>
    <name evidence="2" type="ORF">IWQ62_005728</name>
</gene>
<feature type="non-terminal residue" evidence="2">
    <location>
        <position position="586"/>
    </location>
</feature>
<dbReference type="OrthoDB" id="10454188at2759"/>
<dbReference type="Proteomes" id="UP001150925">
    <property type="component" value="Unassembled WGS sequence"/>
</dbReference>
<feature type="compositionally biased region" description="Polar residues" evidence="1">
    <location>
        <begin position="1"/>
        <end position="10"/>
    </location>
</feature>
<dbReference type="AlphaFoldDB" id="A0A9W8AI59"/>
<evidence type="ECO:0000256" key="1">
    <source>
        <dbReference type="SAM" id="MobiDB-lite"/>
    </source>
</evidence>
<evidence type="ECO:0000313" key="3">
    <source>
        <dbReference type="Proteomes" id="UP001150925"/>
    </source>
</evidence>
<feature type="region of interest" description="Disordered" evidence="1">
    <location>
        <begin position="84"/>
        <end position="141"/>
    </location>
</feature>
<feature type="region of interest" description="Disordered" evidence="1">
    <location>
        <begin position="170"/>
        <end position="208"/>
    </location>
</feature>
<feature type="region of interest" description="Disordered" evidence="1">
    <location>
        <begin position="262"/>
        <end position="287"/>
    </location>
</feature>